<feature type="active site" evidence="12">
    <location>
        <position position="253"/>
    </location>
</feature>
<protein>
    <recommendedName>
        <fullName evidence="3 12">Beta-ketoacyl-[acyl-carrier-protein] synthase III</fullName>
        <shortName evidence="12">Beta-ketoacyl-ACP synthase III</shortName>
        <shortName evidence="12">KAS III</shortName>
        <ecNumber evidence="3 12">2.3.1.180</ecNumber>
    </recommendedName>
    <alternativeName>
        <fullName evidence="12">3-oxoacyl-[acyl-carrier-protein] synthase 3</fullName>
    </alternativeName>
    <alternativeName>
        <fullName evidence="12">3-oxoacyl-[acyl-carrier-protein] synthase III</fullName>
    </alternativeName>
</protein>
<evidence type="ECO:0000256" key="12">
    <source>
        <dbReference type="HAMAP-Rule" id="MF_01815"/>
    </source>
</evidence>
<comment type="similarity">
    <text evidence="2 12">Belongs to the thiolase-like superfamily. FabH family.</text>
</comment>
<comment type="function">
    <text evidence="12">Catalyzes the condensation reaction of fatty acid synthesis by the addition to an acyl acceptor of two carbons from malonyl-ACP. Catalyzes the first condensation reaction which initiates fatty acid synthesis and may therefore play a role in governing the total rate of fatty acid production. Possesses both acetoacetyl-ACP synthase and acetyl transacylase activities. Its substrate specificity determines the biosynthesis of branched-chain and/or straight-chain of fatty acids.</text>
</comment>
<evidence type="ECO:0000256" key="2">
    <source>
        <dbReference type="ARBA" id="ARBA00008642"/>
    </source>
</evidence>
<evidence type="ECO:0000259" key="13">
    <source>
        <dbReference type="Pfam" id="PF08541"/>
    </source>
</evidence>
<keyword evidence="4 12" id="KW-0444">Lipid biosynthesis</keyword>
<keyword evidence="16" id="KW-1185">Reference proteome</keyword>
<evidence type="ECO:0000313" key="15">
    <source>
        <dbReference type="EMBL" id="SDN93428.1"/>
    </source>
</evidence>
<dbReference type="GO" id="GO:0004315">
    <property type="term" value="F:3-oxoacyl-[acyl-carrier-protein] synthase activity"/>
    <property type="evidence" value="ECO:0007669"/>
    <property type="project" value="InterPro"/>
</dbReference>
<dbReference type="Pfam" id="PF08545">
    <property type="entry name" value="ACP_syn_III"/>
    <property type="match status" value="1"/>
</dbReference>
<keyword evidence="6 12" id="KW-0276">Fatty acid metabolism</keyword>
<dbReference type="HAMAP" id="MF_01815">
    <property type="entry name" value="FabH"/>
    <property type="match status" value="1"/>
</dbReference>
<gene>
    <name evidence="12" type="primary">fabH</name>
    <name evidence="15" type="ORF">SAMN04488516_11226</name>
</gene>
<sequence>MEKCNILGIGHFVPNKILTNEDLEKIVDTSDEWITTRTGIKQRHLVEKETCSDLAFKASLNALKDANLTPEDLTHILIATFTPDAYVPNASTVLQAKLGLKNIPCFDVNAACTGFLYALELARGICAIHEKAKVLVVASEILSSRMNFQDRTTCVLFGDAAGAIIVSRESSSNIKIKDVRLKADGTLGNLLTVIGGGSMHPPQLGKIIDEKYFVQMKGREVFKHAVRSMASICEEILESNNLSSKDINLFIPHQANIRIIEALAKKLDLSLDKVYINVQNYGNTSAASIPLALSEAYEKNKIRKGDKVLLVAFGGGFTWGASILEF</sequence>
<feature type="domain" description="Beta-ketoacyl-[acyl-carrier-protein] synthase III N-terminal" evidence="14">
    <location>
        <begin position="106"/>
        <end position="185"/>
    </location>
</feature>
<dbReference type="CDD" id="cd00830">
    <property type="entry name" value="KAS_III"/>
    <property type="match status" value="1"/>
</dbReference>
<keyword evidence="9 12" id="KW-0511">Multifunctional enzyme</keyword>
<evidence type="ECO:0000256" key="1">
    <source>
        <dbReference type="ARBA" id="ARBA00005194"/>
    </source>
</evidence>
<evidence type="ECO:0000256" key="7">
    <source>
        <dbReference type="ARBA" id="ARBA00023098"/>
    </source>
</evidence>
<dbReference type="InterPro" id="IPR013751">
    <property type="entry name" value="ACP_syn_III_N"/>
</dbReference>
<feature type="region of interest" description="ACP-binding" evidence="12">
    <location>
        <begin position="254"/>
        <end position="258"/>
    </location>
</feature>
<name>A0A1H0FF73_9BACT</name>
<comment type="domain">
    <text evidence="12">The last Arg residue of the ACP-binding site is essential for the weak association between ACP/AcpP and FabH.</text>
</comment>
<dbReference type="UniPathway" id="UPA00094"/>
<dbReference type="GO" id="GO:0006633">
    <property type="term" value="P:fatty acid biosynthetic process"/>
    <property type="evidence" value="ECO:0007669"/>
    <property type="project" value="UniProtKB-UniRule"/>
</dbReference>
<dbReference type="Proteomes" id="UP000199602">
    <property type="component" value="Unassembled WGS sequence"/>
</dbReference>
<feature type="active site" evidence="12">
    <location>
        <position position="283"/>
    </location>
</feature>
<feature type="active site" evidence="12">
    <location>
        <position position="112"/>
    </location>
</feature>
<evidence type="ECO:0000256" key="10">
    <source>
        <dbReference type="ARBA" id="ARBA00023315"/>
    </source>
</evidence>
<keyword evidence="10 12" id="KW-0012">Acyltransferase</keyword>
<dbReference type="SUPFAM" id="SSF53901">
    <property type="entry name" value="Thiolase-like"/>
    <property type="match status" value="1"/>
</dbReference>
<dbReference type="Gene3D" id="3.40.47.10">
    <property type="match status" value="1"/>
</dbReference>
<dbReference type="PANTHER" id="PTHR43091:SF1">
    <property type="entry name" value="BETA-KETOACYL-[ACYL-CARRIER-PROTEIN] SYNTHASE III, CHLOROPLASTIC"/>
    <property type="match status" value="1"/>
</dbReference>
<comment type="catalytic activity">
    <reaction evidence="11">
        <text>malonyl-[ACP] + acetyl-CoA + H(+) = 3-oxobutanoyl-[ACP] + CO2 + CoA</text>
        <dbReference type="Rhea" id="RHEA:12080"/>
        <dbReference type="Rhea" id="RHEA-COMP:9623"/>
        <dbReference type="Rhea" id="RHEA-COMP:9625"/>
        <dbReference type="ChEBI" id="CHEBI:15378"/>
        <dbReference type="ChEBI" id="CHEBI:16526"/>
        <dbReference type="ChEBI" id="CHEBI:57287"/>
        <dbReference type="ChEBI" id="CHEBI:57288"/>
        <dbReference type="ChEBI" id="CHEBI:78449"/>
        <dbReference type="ChEBI" id="CHEBI:78450"/>
        <dbReference type="EC" id="2.3.1.180"/>
    </reaction>
    <physiologicalReaction direction="left-to-right" evidence="11">
        <dbReference type="Rhea" id="RHEA:12081"/>
    </physiologicalReaction>
</comment>
<dbReference type="InterPro" id="IPR013747">
    <property type="entry name" value="ACP_syn_III_C"/>
</dbReference>
<dbReference type="NCBIfam" id="TIGR00747">
    <property type="entry name" value="fabH"/>
    <property type="match status" value="1"/>
</dbReference>
<dbReference type="GO" id="GO:0033818">
    <property type="term" value="F:beta-ketoacyl-acyl-carrier-protein synthase III activity"/>
    <property type="evidence" value="ECO:0007669"/>
    <property type="project" value="UniProtKB-UniRule"/>
</dbReference>
<dbReference type="FunFam" id="3.40.47.10:FF:000004">
    <property type="entry name" value="3-oxoacyl-[acyl-carrier-protein] synthase 3"/>
    <property type="match status" value="1"/>
</dbReference>
<dbReference type="AlphaFoldDB" id="A0A1H0FF73"/>
<evidence type="ECO:0000256" key="8">
    <source>
        <dbReference type="ARBA" id="ARBA00023160"/>
    </source>
</evidence>
<dbReference type="InterPro" id="IPR016039">
    <property type="entry name" value="Thiolase-like"/>
</dbReference>
<evidence type="ECO:0000256" key="6">
    <source>
        <dbReference type="ARBA" id="ARBA00022832"/>
    </source>
</evidence>
<dbReference type="InterPro" id="IPR004655">
    <property type="entry name" value="FabH"/>
</dbReference>
<feature type="domain" description="Beta-ketoacyl-[acyl-carrier-protein] synthase III C-terminal" evidence="13">
    <location>
        <begin position="237"/>
        <end position="325"/>
    </location>
</feature>
<keyword evidence="12" id="KW-0963">Cytoplasm</keyword>
<keyword evidence="8 12" id="KW-0275">Fatty acid biosynthesis</keyword>
<dbReference type="PANTHER" id="PTHR43091">
    <property type="entry name" value="3-OXOACYL-[ACYL-CARRIER-PROTEIN] SYNTHASE"/>
    <property type="match status" value="1"/>
</dbReference>
<evidence type="ECO:0000256" key="9">
    <source>
        <dbReference type="ARBA" id="ARBA00023268"/>
    </source>
</evidence>
<comment type="subunit">
    <text evidence="12">Homodimer.</text>
</comment>
<dbReference type="EC" id="2.3.1.180" evidence="3 12"/>
<dbReference type="STRING" id="206665.SAMN04488516_11226"/>
<evidence type="ECO:0000256" key="3">
    <source>
        <dbReference type="ARBA" id="ARBA00012333"/>
    </source>
</evidence>
<proteinExistence type="inferred from homology"/>
<comment type="subcellular location">
    <subcellularLocation>
        <location evidence="12">Cytoplasm</location>
    </subcellularLocation>
</comment>
<dbReference type="NCBIfam" id="NF006829">
    <property type="entry name" value="PRK09352.1"/>
    <property type="match status" value="1"/>
</dbReference>
<dbReference type="EMBL" id="FNIN01000012">
    <property type="protein sequence ID" value="SDN93428.1"/>
    <property type="molecule type" value="Genomic_DNA"/>
</dbReference>
<dbReference type="Pfam" id="PF08541">
    <property type="entry name" value="ACP_syn_III_C"/>
    <property type="match status" value="1"/>
</dbReference>
<evidence type="ECO:0000256" key="4">
    <source>
        <dbReference type="ARBA" id="ARBA00022516"/>
    </source>
</evidence>
<reference evidence="15 16" key="1">
    <citation type="submission" date="2016-10" db="EMBL/GenBank/DDBJ databases">
        <authorList>
            <person name="de Groot N.N."/>
        </authorList>
    </citation>
    <scope>NUCLEOTIDE SEQUENCE [LARGE SCALE GENOMIC DNA]</scope>
    <source>
        <strain evidence="15 16">DSM 15269</strain>
    </source>
</reference>
<evidence type="ECO:0000256" key="11">
    <source>
        <dbReference type="ARBA" id="ARBA00051096"/>
    </source>
</evidence>
<organism evidence="15 16">
    <name type="scientific">Desulfonauticus submarinus</name>
    <dbReference type="NCBI Taxonomy" id="206665"/>
    <lineage>
        <taxon>Bacteria</taxon>
        <taxon>Pseudomonadati</taxon>
        <taxon>Thermodesulfobacteriota</taxon>
        <taxon>Desulfovibrionia</taxon>
        <taxon>Desulfovibrionales</taxon>
        <taxon>Desulfonauticaceae</taxon>
        <taxon>Desulfonauticus</taxon>
    </lineage>
</organism>
<evidence type="ECO:0000259" key="14">
    <source>
        <dbReference type="Pfam" id="PF08545"/>
    </source>
</evidence>
<keyword evidence="5 12" id="KW-0808">Transferase</keyword>
<dbReference type="RefSeq" id="WP_092066082.1">
    <property type="nucleotide sequence ID" value="NZ_FNIN01000012.1"/>
</dbReference>
<keyword evidence="7 12" id="KW-0443">Lipid metabolism</keyword>
<evidence type="ECO:0000313" key="16">
    <source>
        <dbReference type="Proteomes" id="UP000199602"/>
    </source>
</evidence>
<evidence type="ECO:0000256" key="5">
    <source>
        <dbReference type="ARBA" id="ARBA00022679"/>
    </source>
</evidence>
<dbReference type="OrthoDB" id="9815506at2"/>
<accession>A0A1H0FF73</accession>
<dbReference type="GO" id="GO:0005737">
    <property type="term" value="C:cytoplasm"/>
    <property type="evidence" value="ECO:0007669"/>
    <property type="project" value="UniProtKB-SubCell"/>
</dbReference>
<comment type="pathway">
    <text evidence="1 12">Lipid metabolism; fatty acid biosynthesis.</text>
</comment>